<dbReference type="EMBL" id="CP133617">
    <property type="protein sequence ID" value="WMV33717.1"/>
    <property type="molecule type" value="Genomic_DNA"/>
</dbReference>
<protein>
    <recommendedName>
        <fullName evidence="6">TF-B3 domain-containing protein</fullName>
    </recommendedName>
</protein>
<dbReference type="SUPFAM" id="SSF101936">
    <property type="entry name" value="DNA-binding pseudobarrel domain"/>
    <property type="match status" value="1"/>
</dbReference>
<sequence>MKSRARSPSKVENGDNKKVQMCIGRKGQTDNSVDINSSTQLQAEIFQTTLPFEFSHFLKCMLPSHVTGGICLSFPKRFCVSHLPKHDANVVLVDEDGDEFSTKYLIGNYGLSGRWRGFSIAHNLVEKDVLVFQLIETCKFKVHILRENCLSQIDVVVVLMDFIFEAYSEDQNEKMNMCEENEDKYLEPHEERKLSSSCMKE</sequence>
<evidence type="ECO:0000256" key="1">
    <source>
        <dbReference type="ARBA" id="ARBA00004123"/>
    </source>
</evidence>
<dbReference type="SMART" id="SM01019">
    <property type="entry name" value="B3"/>
    <property type="match status" value="1"/>
</dbReference>
<keyword evidence="2" id="KW-0805">Transcription regulation</keyword>
<dbReference type="PANTHER" id="PTHR31391">
    <property type="entry name" value="B3 DOMAIN-CONTAINING PROTEIN OS11G0197600-RELATED"/>
    <property type="match status" value="1"/>
</dbReference>
<gene>
    <name evidence="7" type="ORF">MTR67_027102</name>
</gene>
<name>A0AAF0R057_SOLVR</name>
<dbReference type="CDD" id="cd10017">
    <property type="entry name" value="B3_DNA"/>
    <property type="match status" value="1"/>
</dbReference>
<evidence type="ECO:0000256" key="2">
    <source>
        <dbReference type="ARBA" id="ARBA00023015"/>
    </source>
</evidence>
<proteinExistence type="predicted"/>
<dbReference type="Gene3D" id="2.40.330.10">
    <property type="entry name" value="DNA-binding pseudobarrel domain"/>
    <property type="match status" value="1"/>
</dbReference>
<reference evidence="7" key="1">
    <citation type="submission" date="2023-08" db="EMBL/GenBank/DDBJ databases">
        <title>A de novo genome assembly of Solanum verrucosum Schlechtendal, a Mexican diploid species geographically isolated from the other diploid A-genome species in potato relatives.</title>
        <authorList>
            <person name="Hosaka K."/>
        </authorList>
    </citation>
    <scope>NUCLEOTIDE SEQUENCE</scope>
    <source>
        <tissue evidence="7">Young leaves</tissue>
    </source>
</reference>
<evidence type="ECO:0000256" key="5">
    <source>
        <dbReference type="ARBA" id="ARBA00023242"/>
    </source>
</evidence>
<dbReference type="GO" id="GO:0005634">
    <property type="term" value="C:nucleus"/>
    <property type="evidence" value="ECO:0007669"/>
    <property type="project" value="UniProtKB-SubCell"/>
</dbReference>
<evidence type="ECO:0000256" key="4">
    <source>
        <dbReference type="ARBA" id="ARBA00023163"/>
    </source>
</evidence>
<keyword evidence="3" id="KW-0238">DNA-binding</keyword>
<organism evidence="7 8">
    <name type="scientific">Solanum verrucosum</name>
    <dbReference type="NCBI Taxonomy" id="315347"/>
    <lineage>
        <taxon>Eukaryota</taxon>
        <taxon>Viridiplantae</taxon>
        <taxon>Streptophyta</taxon>
        <taxon>Embryophyta</taxon>
        <taxon>Tracheophyta</taxon>
        <taxon>Spermatophyta</taxon>
        <taxon>Magnoliopsida</taxon>
        <taxon>eudicotyledons</taxon>
        <taxon>Gunneridae</taxon>
        <taxon>Pentapetalae</taxon>
        <taxon>asterids</taxon>
        <taxon>lamiids</taxon>
        <taxon>Solanales</taxon>
        <taxon>Solanaceae</taxon>
        <taxon>Solanoideae</taxon>
        <taxon>Solaneae</taxon>
        <taxon>Solanum</taxon>
    </lineage>
</organism>
<keyword evidence="8" id="KW-1185">Reference proteome</keyword>
<dbReference type="InterPro" id="IPR015300">
    <property type="entry name" value="DNA-bd_pseudobarrel_sf"/>
</dbReference>
<dbReference type="PROSITE" id="PS50863">
    <property type="entry name" value="B3"/>
    <property type="match status" value="1"/>
</dbReference>
<keyword evidence="4" id="KW-0804">Transcription</keyword>
<dbReference type="AlphaFoldDB" id="A0AAF0R057"/>
<dbReference type="InterPro" id="IPR003340">
    <property type="entry name" value="B3_DNA-bd"/>
</dbReference>
<accession>A0AAF0R057</accession>
<keyword evidence="5" id="KW-0539">Nucleus</keyword>
<evidence type="ECO:0000313" key="7">
    <source>
        <dbReference type="EMBL" id="WMV33717.1"/>
    </source>
</evidence>
<feature type="domain" description="TF-B3" evidence="6">
    <location>
        <begin position="57"/>
        <end position="148"/>
    </location>
</feature>
<dbReference type="InterPro" id="IPR044837">
    <property type="entry name" value="REM16-like"/>
</dbReference>
<dbReference type="Proteomes" id="UP001234989">
    <property type="component" value="Chromosome 6"/>
</dbReference>
<dbReference type="Pfam" id="PF02362">
    <property type="entry name" value="B3"/>
    <property type="match status" value="1"/>
</dbReference>
<feature type="non-terminal residue" evidence="7">
    <location>
        <position position="201"/>
    </location>
</feature>
<evidence type="ECO:0000313" key="8">
    <source>
        <dbReference type="Proteomes" id="UP001234989"/>
    </source>
</evidence>
<evidence type="ECO:0000256" key="3">
    <source>
        <dbReference type="ARBA" id="ARBA00023125"/>
    </source>
</evidence>
<dbReference type="PANTHER" id="PTHR31391:SF101">
    <property type="entry name" value="B3 DOMAIN-CONTAINING PROTEIN OS01G0234100"/>
    <property type="match status" value="1"/>
</dbReference>
<comment type="subcellular location">
    <subcellularLocation>
        <location evidence="1">Nucleus</location>
    </subcellularLocation>
</comment>
<dbReference type="GO" id="GO:0003677">
    <property type="term" value="F:DNA binding"/>
    <property type="evidence" value="ECO:0007669"/>
    <property type="project" value="UniProtKB-KW"/>
</dbReference>
<evidence type="ECO:0000259" key="6">
    <source>
        <dbReference type="PROSITE" id="PS50863"/>
    </source>
</evidence>